<reference evidence="4" key="1">
    <citation type="journal article" date="2019" name="Int. J. Syst. Evol. Microbiol.">
        <title>The Global Catalogue of Microorganisms (GCM) 10K type strain sequencing project: providing services to taxonomists for standard genome sequencing and annotation.</title>
        <authorList>
            <consortium name="The Broad Institute Genomics Platform"/>
            <consortium name="The Broad Institute Genome Sequencing Center for Infectious Disease"/>
            <person name="Wu L."/>
            <person name="Ma J."/>
        </authorList>
    </citation>
    <scope>NUCLEOTIDE SEQUENCE [LARGE SCALE GENOMIC DNA]</scope>
    <source>
        <strain evidence="4">CGMCC 4.7237</strain>
    </source>
</reference>
<comment type="caution">
    <text evidence="3">The sequence shown here is derived from an EMBL/GenBank/DDBJ whole genome shotgun (WGS) entry which is preliminary data.</text>
</comment>
<dbReference type="PROSITE" id="PS50231">
    <property type="entry name" value="RICIN_B_LECTIN"/>
    <property type="match status" value="2"/>
</dbReference>
<feature type="domain" description="Ricin B lectin" evidence="2">
    <location>
        <begin position="173"/>
        <end position="302"/>
    </location>
</feature>
<gene>
    <name evidence="3" type="ORF">ACFO3J_18120</name>
</gene>
<evidence type="ECO:0000313" key="4">
    <source>
        <dbReference type="Proteomes" id="UP001595765"/>
    </source>
</evidence>
<dbReference type="CDD" id="cd00161">
    <property type="entry name" value="beta-trefoil_Ricin-like"/>
    <property type="match status" value="2"/>
</dbReference>
<keyword evidence="1" id="KW-0732">Signal</keyword>
<evidence type="ECO:0000256" key="1">
    <source>
        <dbReference type="SAM" id="SignalP"/>
    </source>
</evidence>
<evidence type="ECO:0000259" key="2">
    <source>
        <dbReference type="SMART" id="SM00458"/>
    </source>
</evidence>
<dbReference type="SMART" id="SM00458">
    <property type="entry name" value="RICIN"/>
    <property type="match status" value="2"/>
</dbReference>
<accession>A0ABV8HU45</accession>
<sequence>MSTKKILRWILAVAATVLFTVSSSGAARADAEALNLINLTTGRCMAVPASSEAPGTQIAEWQCSSNRDQDWELNLIAGTADHFQIRNANSDLCLAMPGSSKLDGEQAIQWTCEDDHAEQTWTMDSWGRLWNLNSQRCLAVPNSDATNNTPIIQWPCTDNYNERWLWTGDSTAATYARLFNQGTGYCLAYPNQAQVSGVTMIQWDCSYSETNFWGLISQPGGGFHVVNQATDECLALGGASTSDGSEVIQWPCGDGAEQVWYHDGYQLINENSNKCLTIPSLNNAAKAIQETCSGAKDQQWLW</sequence>
<proteinExistence type="predicted"/>
<dbReference type="PANTHER" id="PTHR36129">
    <property type="entry name" value="ORGANIC SOLUTE TRANSPORTER SUBUNIT BETA-RELATED"/>
    <property type="match status" value="1"/>
</dbReference>
<dbReference type="Gene3D" id="2.80.10.50">
    <property type="match status" value="3"/>
</dbReference>
<organism evidence="3 4">
    <name type="scientific">Streptomyces polygonati</name>
    <dbReference type="NCBI Taxonomy" id="1617087"/>
    <lineage>
        <taxon>Bacteria</taxon>
        <taxon>Bacillati</taxon>
        <taxon>Actinomycetota</taxon>
        <taxon>Actinomycetes</taxon>
        <taxon>Kitasatosporales</taxon>
        <taxon>Streptomycetaceae</taxon>
        <taxon>Streptomyces</taxon>
    </lineage>
</organism>
<dbReference type="Pfam" id="PF00652">
    <property type="entry name" value="Ricin_B_lectin"/>
    <property type="match status" value="2"/>
</dbReference>
<dbReference type="InterPro" id="IPR035992">
    <property type="entry name" value="Ricin_B-like_lectins"/>
</dbReference>
<dbReference type="RefSeq" id="WP_386430483.1">
    <property type="nucleotide sequence ID" value="NZ_JBHSBB010000012.1"/>
</dbReference>
<name>A0ABV8HU45_9ACTN</name>
<feature type="signal peptide" evidence="1">
    <location>
        <begin position="1"/>
        <end position="26"/>
    </location>
</feature>
<dbReference type="PANTHER" id="PTHR36129:SF1">
    <property type="entry name" value="ORGANIC SOLUTE TRANSPORTER SUBUNIT BETA"/>
    <property type="match status" value="1"/>
</dbReference>
<dbReference type="InterPro" id="IPR052678">
    <property type="entry name" value="OST-beta_subunit"/>
</dbReference>
<protein>
    <submittedName>
        <fullName evidence="3">RICIN domain-containing protein</fullName>
    </submittedName>
</protein>
<dbReference type="Proteomes" id="UP001595765">
    <property type="component" value="Unassembled WGS sequence"/>
</dbReference>
<feature type="domain" description="Ricin B lectin" evidence="2">
    <location>
        <begin position="31"/>
        <end position="167"/>
    </location>
</feature>
<dbReference type="InterPro" id="IPR000772">
    <property type="entry name" value="Ricin_B_lectin"/>
</dbReference>
<evidence type="ECO:0000313" key="3">
    <source>
        <dbReference type="EMBL" id="MFC4033391.1"/>
    </source>
</evidence>
<dbReference type="EMBL" id="JBHSBB010000012">
    <property type="protein sequence ID" value="MFC4033391.1"/>
    <property type="molecule type" value="Genomic_DNA"/>
</dbReference>
<feature type="chain" id="PRO_5046241525" evidence="1">
    <location>
        <begin position="27"/>
        <end position="302"/>
    </location>
</feature>
<keyword evidence="4" id="KW-1185">Reference proteome</keyword>
<dbReference type="SUPFAM" id="SSF50370">
    <property type="entry name" value="Ricin B-like lectins"/>
    <property type="match status" value="3"/>
</dbReference>